<dbReference type="Pfam" id="PF12358">
    <property type="entry name" value="DUF3644"/>
    <property type="match status" value="1"/>
</dbReference>
<protein>
    <recommendedName>
        <fullName evidence="1">DUF3644 domain-containing protein</fullName>
    </recommendedName>
</protein>
<reference evidence="2 3" key="1">
    <citation type="submission" date="2018-10" db="EMBL/GenBank/DDBJ databases">
        <title>Genomic Encyclopedia of Archaeal and Bacterial Type Strains, Phase II (KMG-II): from individual species to whole genera.</title>
        <authorList>
            <person name="Goeker M."/>
        </authorList>
    </citation>
    <scope>NUCLEOTIDE SEQUENCE [LARGE SCALE GENOMIC DNA]</scope>
    <source>
        <strain evidence="2 3">RP-AC37</strain>
    </source>
</reference>
<dbReference type="EMBL" id="RBWV01000009">
    <property type="protein sequence ID" value="RKS80568.1"/>
    <property type="molecule type" value="Genomic_DNA"/>
</dbReference>
<evidence type="ECO:0000313" key="2">
    <source>
        <dbReference type="EMBL" id="RKS80568.1"/>
    </source>
</evidence>
<dbReference type="InterPro" id="IPR022104">
    <property type="entry name" value="DUF3644"/>
</dbReference>
<feature type="domain" description="DUF3644" evidence="1">
    <location>
        <begin position="12"/>
        <end position="158"/>
    </location>
</feature>
<organism evidence="2 3">
    <name type="scientific">Motilibacter peucedani</name>
    <dbReference type="NCBI Taxonomy" id="598650"/>
    <lineage>
        <taxon>Bacteria</taxon>
        <taxon>Bacillati</taxon>
        <taxon>Actinomycetota</taxon>
        <taxon>Actinomycetes</taxon>
        <taxon>Motilibacterales</taxon>
        <taxon>Motilibacteraceae</taxon>
        <taxon>Motilibacter</taxon>
    </lineage>
</organism>
<sequence>MRLRRQATMFKDTAVESLTLSIELFNRPSALARDHAVVMMLAHSFEMLLKASIYQHRGSVRDKGDQLSHSLARCLEISLADLGTITSEEKALLTAIKQDRDAATHDTIMMSDDLLWLHMRAGITVFRRLLQDEFDVDLANVLPNRVIPVSAAPPADLHELVEQELETVRSLLAKGKRRTAEAAARLRPLLSLDGSATGRSDRPTDAEVQRAERALRGNAPWQAILPGLATLQIGTAAPGGDAQEVVLKIGKDKGAIPVRRAASGEEAEALAHRGVSPFEEYSVKLSSFGEKLGLSRHEGYALIETLALKGDDRAYFVKRTANGGVIYQGLSARALELGRKALQDPSMDLQTIVQQYQQARSRKKGSRKR</sequence>
<proteinExistence type="predicted"/>
<accession>A0A420XUR4</accession>
<dbReference type="InParanoid" id="A0A420XUR4"/>
<comment type="caution">
    <text evidence="2">The sequence shown here is derived from an EMBL/GenBank/DDBJ whole genome shotgun (WGS) entry which is preliminary data.</text>
</comment>
<gene>
    <name evidence="2" type="ORF">CLV35_1006</name>
</gene>
<evidence type="ECO:0000259" key="1">
    <source>
        <dbReference type="Pfam" id="PF12358"/>
    </source>
</evidence>
<keyword evidence="3" id="KW-1185">Reference proteome</keyword>
<name>A0A420XUR4_9ACTN</name>
<dbReference type="AlphaFoldDB" id="A0A420XUR4"/>
<evidence type="ECO:0000313" key="3">
    <source>
        <dbReference type="Proteomes" id="UP000281955"/>
    </source>
</evidence>
<dbReference type="Proteomes" id="UP000281955">
    <property type="component" value="Unassembled WGS sequence"/>
</dbReference>